<protein>
    <recommendedName>
        <fullName evidence="3">Lipocalin-like domain-containing protein</fullName>
    </recommendedName>
</protein>
<name>A0AAU0N1D9_9GAMM</name>
<evidence type="ECO:0000313" key="1">
    <source>
        <dbReference type="EMBL" id="WOX06139.1"/>
    </source>
</evidence>
<sequence length="139" mass="16351">MLVSFNISAEEPFKDFFGEWCVVKMDTFRGSIIPEEEAKNWLGTKVLISKNEFSSLSSVIYNPIYKLTVENFADHEEGNIRQKDSVFYGVYPDRKLVKKIEVYENKDEEDPYTYIEIVNSNKIFELYDGYVFTYERSCS</sequence>
<dbReference type="KEGG" id="mpaf:R5R33_03100"/>
<dbReference type="AlphaFoldDB" id="A0AAU0N1D9"/>
<dbReference type="Proteomes" id="UP001302477">
    <property type="component" value="Chromosome"/>
</dbReference>
<evidence type="ECO:0000313" key="2">
    <source>
        <dbReference type="Proteomes" id="UP001302477"/>
    </source>
</evidence>
<dbReference type="EMBL" id="CP137555">
    <property type="protein sequence ID" value="WOX06139.1"/>
    <property type="molecule type" value="Genomic_DNA"/>
</dbReference>
<evidence type="ECO:0008006" key="3">
    <source>
        <dbReference type="Google" id="ProtNLM"/>
    </source>
</evidence>
<proteinExistence type="predicted"/>
<dbReference type="RefSeq" id="WP_318954598.1">
    <property type="nucleotide sequence ID" value="NZ_CP137555.1"/>
</dbReference>
<gene>
    <name evidence="1" type="ORF">R5R33_03100</name>
</gene>
<accession>A0AAU0N1D9</accession>
<keyword evidence="2" id="KW-1185">Reference proteome</keyword>
<reference evidence="1 2" key="1">
    <citation type="submission" date="2023-10" db="EMBL/GenBank/DDBJ databases">
        <title>Description of Microbulbifer bruguierae sp. nov., isolated from the sediments of mangrove plant Bruguiera sexangula and comparative genomic analyses of the genus Microbulbifer.</title>
        <authorList>
            <person name="Long M."/>
        </authorList>
    </citation>
    <scope>NUCLEOTIDE SEQUENCE [LARGE SCALE GENOMIC DNA]</scope>
    <source>
        <strain evidence="1 2">SPO729</strain>
    </source>
</reference>
<organism evidence="1 2">
    <name type="scientific">Microbulbifer pacificus</name>
    <dbReference type="NCBI Taxonomy" id="407164"/>
    <lineage>
        <taxon>Bacteria</taxon>
        <taxon>Pseudomonadati</taxon>
        <taxon>Pseudomonadota</taxon>
        <taxon>Gammaproteobacteria</taxon>
        <taxon>Cellvibrionales</taxon>
        <taxon>Microbulbiferaceae</taxon>
        <taxon>Microbulbifer</taxon>
    </lineage>
</organism>